<comment type="caution">
    <text evidence="1">The sequence shown here is derived from an EMBL/GenBank/DDBJ whole genome shotgun (WGS) entry which is preliminary data.</text>
</comment>
<reference evidence="1" key="1">
    <citation type="submission" date="2021-02" db="EMBL/GenBank/DDBJ databases">
        <authorList>
            <person name="Dougan E. K."/>
            <person name="Rhodes N."/>
            <person name="Thang M."/>
            <person name="Chan C."/>
        </authorList>
    </citation>
    <scope>NUCLEOTIDE SEQUENCE</scope>
</reference>
<dbReference type="EMBL" id="CAJNDS010002213">
    <property type="protein sequence ID" value="CAE7376471.1"/>
    <property type="molecule type" value="Genomic_DNA"/>
</dbReference>
<keyword evidence="2" id="KW-1185">Reference proteome</keyword>
<protein>
    <submittedName>
        <fullName evidence="1">Uncharacterized protein</fullName>
    </submittedName>
</protein>
<organism evidence="1 2">
    <name type="scientific">Symbiodinium natans</name>
    <dbReference type="NCBI Taxonomy" id="878477"/>
    <lineage>
        <taxon>Eukaryota</taxon>
        <taxon>Sar</taxon>
        <taxon>Alveolata</taxon>
        <taxon>Dinophyceae</taxon>
        <taxon>Suessiales</taxon>
        <taxon>Symbiodiniaceae</taxon>
        <taxon>Symbiodinium</taxon>
    </lineage>
</organism>
<gene>
    <name evidence="1" type="ORF">SNAT2548_LOCUS20566</name>
</gene>
<dbReference type="AlphaFoldDB" id="A0A812Q477"/>
<proteinExistence type="predicted"/>
<accession>A0A812Q477</accession>
<sequence>MKKGAAQYEVPMTRFGGMLQLEDLRRHGESDGHIRSLEKLGQPAASPGGSEEDKAVPTPAQVRLALEVLRMPSSAQGRSYEARCELAGRADCRNFPAGRSCATEHARIIRTVAEVLWDEDRRLAAKCKSAGWAEDVSKDSLCVKMRLVDHKYQVHHRMLALSKCHGVKAGMSIVMLLAQNTCNTVPSLGKVEHMGRVLQKFSPDNHESFAKLFQDRSPGSPAVLWAMRAPLQVYTVDGEKAEGLAGRFAAATGSDGSGSPPAACTSLAAKAKGVLPSLKLSTRCRLHSAQRSLENSLKSDGNIKILLDEFVMRLSSQNSKDPGGFCRAIGNSHKLLAQFSEKVQSQLDCVLGPQMSAHYVLTPSNIRLLALTTEWLSLVSPFVHEYDRGAAKSESAPTSSTARISNCSRLCENLKQDAVDSLVRMLRSNELLLGFTQDLNRTFAFKSLDGSTAQRPLVLNSNYTSGYLQIAEQQMKALSILAYNDKKTSCCENAWASAIRMIISCPRQQLGHCRVPGWSPIVSL</sequence>
<dbReference type="Proteomes" id="UP000604046">
    <property type="component" value="Unassembled WGS sequence"/>
</dbReference>
<name>A0A812Q477_9DINO</name>
<evidence type="ECO:0000313" key="1">
    <source>
        <dbReference type="EMBL" id="CAE7376471.1"/>
    </source>
</evidence>
<dbReference type="OrthoDB" id="448422at2759"/>
<evidence type="ECO:0000313" key="2">
    <source>
        <dbReference type="Proteomes" id="UP000604046"/>
    </source>
</evidence>